<organism evidence="3 5">
    <name type="scientific">Rhizobium ruizarguesonis</name>
    <dbReference type="NCBI Taxonomy" id="2081791"/>
    <lineage>
        <taxon>Bacteria</taxon>
        <taxon>Pseudomonadati</taxon>
        <taxon>Pseudomonadota</taxon>
        <taxon>Alphaproteobacteria</taxon>
        <taxon>Hyphomicrobiales</taxon>
        <taxon>Rhizobiaceae</taxon>
        <taxon>Rhizobium/Agrobacterium group</taxon>
        <taxon>Rhizobium</taxon>
    </lineage>
</organism>
<evidence type="ECO:0000256" key="1">
    <source>
        <dbReference type="SAM" id="Phobius"/>
    </source>
</evidence>
<feature type="transmembrane region" description="Helical" evidence="1">
    <location>
        <begin position="49"/>
        <end position="69"/>
    </location>
</feature>
<dbReference type="EMBL" id="SIOX01000036">
    <property type="protein sequence ID" value="TAX62843.1"/>
    <property type="molecule type" value="Genomic_DNA"/>
</dbReference>
<gene>
    <name evidence="3" type="ORF">ELG94_37640</name>
    <name evidence="2" type="ORF">ELH98_40005</name>
</gene>
<dbReference type="AlphaFoldDB" id="A0AAE8Q5X9"/>
<evidence type="ECO:0000313" key="3">
    <source>
        <dbReference type="EMBL" id="TBF02636.1"/>
    </source>
</evidence>
<protein>
    <submittedName>
        <fullName evidence="3">Uncharacterized protein</fullName>
    </submittedName>
</protein>
<dbReference type="EMBL" id="SIKX01000006">
    <property type="protein sequence ID" value="TBF02636.1"/>
    <property type="molecule type" value="Genomic_DNA"/>
</dbReference>
<keyword evidence="1" id="KW-0472">Membrane</keyword>
<feature type="transmembrane region" description="Helical" evidence="1">
    <location>
        <begin position="16"/>
        <end position="37"/>
    </location>
</feature>
<keyword evidence="1" id="KW-0812">Transmembrane</keyword>
<dbReference type="Proteomes" id="UP000291659">
    <property type="component" value="Unassembled WGS sequence"/>
</dbReference>
<evidence type="ECO:0000313" key="5">
    <source>
        <dbReference type="Proteomes" id="UP000291892"/>
    </source>
</evidence>
<keyword evidence="1" id="KW-1133">Transmembrane helix</keyword>
<keyword evidence="4" id="KW-1185">Reference proteome</keyword>
<evidence type="ECO:0000313" key="2">
    <source>
        <dbReference type="EMBL" id="TAX62843.1"/>
    </source>
</evidence>
<name>A0AAE8Q5X9_9HYPH</name>
<evidence type="ECO:0000313" key="4">
    <source>
        <dbReference type="Proteomes" id="UP000291659"/>
    </source>
</evidence>
<sequence>MNENGAADAKPQFEDLFFYLLVGIFAIMVALMAPYMLRYKSIHEFPKRVRVRLALTASPLGLGFLIIAMEASELHLKGPQFP</sequence>
<proteinExistence type="predicted"/>
<comment type="caution">
    <text evidence="3">The sequence shown here is derived from an EMBL/GenBank/DDBJ whole genome shotgun (WGS) entry which is preliminary data.</text>
</comment>
<dbReference type="RefSeq" id="WP_024320349.1">
    <property type="nucleotide sequence ID" value="NZ_SIKX01000006.1"/>
</dbReference>
<dbReference type="Proteomes" id="UP000291892">
    <property type="component" value="Unassembled WGS sequence"/>
</dbReference>
<accession>A0AAE8Q5X9</accession>
<reference evidence="4 5" key="1">
    <citation type="submission" date="2019-02" db="EMBL/GenBank/DDBJ databases">
        <title>The genomic architecture of introgression among sibling species of bacteria.</title>
        <authorList>
            <person name="Cavassim M.I.A."/>
            <person name="Moeskjaer S."/>
            <person name="Moslemi C."/>
            <person name="Fields B."/>
            <person name="Bachmann A."/>
            <person name="Vilhjalmsson B."/>
            <person name="Schierup M.H."/>
            <person name="Young J.P.W."/>
            <person name="Andersen S.U."/>
        </authorList>
    </citation>
    <scope>NUCLEOTIDE SEQUENCE [LARGE SCALE GENOMIC DNA]</scope>
    <source>
        <strain evidence="2 4">SM141A</strain>
        <strain evidence="3 5">SM42</strain>
    </source>
</reference>